<keyword evidence="5" id="KW-1185">Reference proteome</keyword>
<evidence type="ECO:0000256" key="1">
    <source>
        <dbReference type="SAM" id="MobiDB-lite"/>
    </source>
</evidence>
<accession>A0A420XMA8</accession>
<comment type="caution">
    <text evidence="4">The sequence shown here is derived from an EMBL/GenBank/DDBJ whole genome shotgun (WGS) entry which is preliminary data.</text>
</comment>
<feature type="domain" description="ARB-07466-like C-terminal" evidence="3">
    <location>
        <begin position="90"/>
        <end position="205"/>
    </location>
</feature>
<evidence type="ECO:0000259" key="3">
    <source>
        <dbReference type="Pfam" id="PF26571"/>
    </source>
</evidence>
<feature type="signal peptide" evidence="2">
    <location>
        <begin position="1"/>
        <end position="37"/>
    </location>
</feature>
<gene>
    <name evidence="4" type="ORF">CLV35_3259</name>
</gene>
<feature type="compositionally biased region" description="Pro residues" evidence="1">
    <location>
        <begin position="42"/>
        <end position="70"/>
    </location>
</feature>
<name>A0A420XMA8_9ACTN</name>
<dbReference type="EMBL" id="RBWV01000014">
    <property type="protein sequence ID" value="RKS71461.1"/>
    <property type="molecule type" value="Genomic_DNA"/>
</dbReference>
<evidence type="ECO:0000256" key="2">
    <source>
        <dbReference type="SAM" id="SignalP"/>
    </source>
</evidence>
<dbReference type="InterPro" id="IPR058593">
    <property type="entry name" value="ARB_07466-like_C"/>
</dbReference>
<evidence type="ECO:0000313" key="5">
    <source>
        <dbReference type="Proteomes" id="UP000281955"/>
    </source>
</evidence>
<evidence type="ECO:0000313" key="4">
    <source>
        <dbReference type="EMBL" id="RKS71461.1"/>
    </source>
</evidence>
<sequence length="379" mass="41195">MRERHAEIFGVSHSSLRSVLALAVLAGALLAPSAARAEAAPTPTPTSAPTPTPAPTPTEVLPPRPTPATPQFPEWIDDLASYDEQRTCLSEAQPGTLGLAELIKATYPSIRTIGTTRGCKVGGVSEHKEGRALDVMIDGTTLDGRATAAAFLGWLTADDAYGNTAAMARRLGVMYVIWNRQIWRAYRPEAGWLPYSGAESHTDHIHISLSWAGAEKRTTWWSLDPMTTPGIHLLDGTWWNVDCTYGAPPKARCTADVKTQRATYDKATRRYSMQTVWSRNRTTVLDAVSPAWDASPLTHSGEFTAANGRRWKVTCSAEAPAPRTCQTFVWSSLVVPVKSVTTAGATAKKTRSQSLTRYVRQSQYVLNSELRLSGAAATR</sequence>
<dbReference type="Pfam" id="PF26571">
    <property type="entry name" value="VldE"/>
    <property type="match status" value="1"/>
</dbReference>
<dbReference type="InParanoid" id="A0A420XMA8"/>
<organism evidence="4 5">
    <name type="scientific">Motilibacter peucedani</name>
    <dbReference type="NCBI Taxonomy" id="598650"/>
    <lineage>
        <taxon>Bacteria</taxon>
        <taxon>Bacillati</taxon>
        <taxon>Actinomycetota</taxon>
        <taxon>Actinomycetes</taxon>
        <taxon>Motilibacterales</taxon>
        <taxon>Motilibacteraceae</taxon>
        <taxon>Motilibacter</taxon>
    </lineage>
</organism>
<protein>
    <recommendedName>
        <fullName evidence="3">ARB-07466-like C-terminal domain-containing protein</fullName>
    </recommendedName>
</protein>
<keyword evidence="2" id="KW-0732">Signal</keyword>
<dbReference type="Proteomes" id="UP000281955">
    <property type="component" value="Unassembled WGS sequence"/>
</dbReference>
<feature type="region of interest" description="Disordered" evidence="1">
    <location>
        <begin position="37"/>
        <end position="73"/>
    </location>
</feature>
<proteinExistence type="predicted"/>
<reference evidence="4 5" key="1">
    <citation type="submission" date="2018-10" db="EMBL/GenBank/DDBJ databases">
        <title>Genomic Encyclopedia of Archaeal and Bacterial Type Strains, Phase II (KMG-II): from individual species to whole genera.</title>
        <authorList>
            <person name="Goeker M."/>
        </authorList>
    </citation>
    <scope>NUCLEOTIDE SEQUENCE [LARGE SCALE GENOMIC DNA]</scope>
    <source>
        <strain evidence="4 5">RP-AC37</strain>
    </source>
</reference>
<dbReference type="AlphaFoldDB" id="A0A420XMA8"/>
<feature type="chain" id="PRO_5019484360" description="ARB-07466-like C-terminal domain-containing protein" evidence="2">
    <location>
        <begin position="38"/>
        <end position="379"/>
    </location>
</feature>